<evidence type="ECO:0000313" key="3">
    <source>
        <dbReference type="Proteomes" id="UP000632125"/>
    </source>
</evidence>
<dbReference type="AlphaFoldDB" id="A0A927CPH6"/>
<comment type="caution">
    <text evidence="2">The sequence shown here is derived from an EMBL/GenBank/DDBJ whole genome shotgun (WGS) entry which is preliminary data.</text>
</comment>
<dbReference type="EMBL" id="JACXIY010000029">
    <property type="protein sequence ID" value="MBD2871329.1"/>
    <property type="molecule type" value="Genomic_DNA"/>
</dbReference>
<keyword evidence="3" id="KW-1185">Reference proteome</keyword>
<dbReference type="Proteomes" id="UP000632125">
    <property type="component" value="Unassembled WGS sequence"/>
</dbReference>
<dbReference type="RefSeq" id="WP_190865032.1">
    <property type="nucleotide sequence ID" value="NZ_JACXIY010000029.1"/>
</dbReference>
<sequence>MDIVARFNELYASDEDCREIVRKLKWPSGFRCPVCNHNAAYTIATRRLPLYECVKCGRQTSLTAGTVMDKSSTSLRKWLLAMYIVASSENGINAVRLSELIAVTYKTAWSMLNKLRRVISETDRRILLAGRVEAKLEVYMRQPVPTYELLQREHAAIAARMVFPDRSSYLKIKLLHSGQNPRTLLTPKAEQAFMDKHVRSNKVTHLEIMRKHTNLSGMASPLTRLARTAFQWMNDTFHGIGLPNSQYYLDEFCFRANHAGQSTGSPFESLLHLCLSASTSAGQPEPRETLLNTG</sequence>
<reference evidence="2" key="1">
    <citation type="submission" date="2020-09" db="EMBL/GenBank/DDBJ databases">
        <title>A novel bacterium of genus Paenibacillus, isolated from South China Sea.</title>
        <authorList>
            <person name="Huang H."/>
            <person name="Mo K."/>
            <person name="Hu Y."/>
        </authorList>
    </citation>
    <scope>NUCLEOTIDE SEQUENCE</scope>
    <source>
        <strain evidence="2">IB182493</strain>
    </source>
</reference>
<evidence type="ECO:0000313" key="2">
    <source>
        <dbReference type="EMBL" id="MBD2871329.1"/>
    </source>
</evidence>
<organism evidence="2 3">
    <name type="scientific">Paenibacillus arenilitoris</name>
    <dbReference type="NCBI Taxonomy" id="2772299"/>
    <lineage>
        <taxon>Bacteria</taxon>
        <taxon>Bacillati</taxon>
        <taxon>Bacillota</taxon>
        <taxon>Bacilli</taxon>
        <taxon>Bacillales</taxon>
        <taxon>Paenibacillaceae</taxon>
        <taxon>Paenibacillus</taxon>
    </lineage>
</organism>
<feature type="domain" description="Transposase zinc-ribbon" evidence="1">
    <location>
        <begin position="13"/>
        <end position="59"/>
    </location>
</feature>
<proteinExistence type="predicted"/>
<name>A0A927CPH6_9BACL</name>
<evidence type="ECO:0000259" key="1">
    <source>
        <dbReference type="Pfam" id="PF12760"/>
    </source>
</evidence>
<dbReference type="Pfam" id="PF12760">
    <property type="entry name" value="Zn_ribbon_IS1595"/>
    <property type="match status" value="1"/>
</dbReference>
<gene>
    <name evidence="2" type="ORF">IDH41_22335</name>
</gene>
<dbReference type="InterPro" id="IPR024442">
    <property type="entry name" value="Transposase_Zn_ribbon"/>
</dbReference>
<protein>
    <submittedName>
        <fullName evidence="2">Transposase</fullName>
    </submittedName>
</protein>
<accession>A0A927CPH6</accession>